<dbReference type="SUPFAM" id="SSF52540">
    <property type="entry name" value="P-loop containing nucleoside triphosphate hydrolases"/>
    <property type="match status" value="1"/>
</dbReference>
<dbReference type="FunFam" id="3.40.50.300:FF:000584">
    <property type="entry name" value="probable ATP-dependent RNA helicase DDX46"/>
    <property type="match status" value="1"/>
</dbReference>
<keyword evidence="3" id="KW-0539">Nucleus</keyword>
<keyword evidence="5" id="KW-0067">ATP-binding</keyword>
<dbReference type="GO" id="GO:0004386">
    <property type="term" value="F:helicase activity"/>
    <property type="evidence" value="ECO:0007669"/>
    <property type="project" value="UniProtKB-KW"/>
</dbReference>
<accession>A0A6S7GL56</accession>
<protein>
    <submittedName>
        <fullName evidence="5">Probable ATP-dependent RNA helicase DDX46</fullName>
    </submittedName>
</protein>
<organism evidence="5 6">
    <name type="scientific">Paramuricea clavata</name>
    <name type="common">Red gorgonian</name>
    <name type="synonym">Violescent sea-whip</name>
    <dbReference type="NCBI Taxonomy" id="317549"/>
    <lineage>
        <taxon>Eukaryota</taxon>
        <taxon>Metazoa</taxon>
        <taxon>Cnidaria</taxon>
        <taxon>Anthozoa</taxon>
        <taxon>Octocorallia</taxon>
        <taxon>Malacalcyonacea</taxon>
        <taxon>Plexauridae</taxon>
        <taxon>Paramuricea</taxon>
    </lineage>
</organism>
<dbReference type="InterPro" id="IPR027417">
    <property type="entry name" value="P-loop_NTPase"/>
</dbReference>
<dbReference type="Gene3D" id="3.40.50.300">
    <property type="entry name" value="P-loop containing nucleotide triphosphate hydrolases"/>
    <property type="match status" value="1"/>
</dbReference>
<keyword evidence="2" id="KW-0175">Coiled coil</keyword>
<dbReference type="PROSITE" id="PS51194">
    <property type="entry name" value="HELICASE_CTER"/>
    <property type="match status" value="1"/>
</dbReference>
<dbReference type="InterPro" id="IPR056149">
    <property type="entry name" value="PRP5/DDX46/KHDC4_KH"/>
</dbReference>
<dbReference type="EMBL" id="CACRXK020002035">
    <property type="protein sequence ID" value="CAB3992375.1"/>
    <property type="molecule type" value="Genomic_DNA"/>
</dbReference>
<dbReference type="AlphaFoldDB" id="A0A6S7GL56"/>
<keyword evidence="5" id="KW-0378">Hydrolase</keyword>
<reference evidence="5" key="1">
    <citation type="submission" date="2020-04" db="EMBL/GenBank/DDBJ databases">
        <authorList>
            <person name="Alioto T."/>
            <person name="Alioto T."/>
            <person name="Gomez Garrido J."/>
        </authorList>
    </citation>
    <scope>NUCLEOTIDE SEQUENCE</scope>
    <source>
        <strain evidence="5">A484AB</strain>
    </source>
</reference>
<dbReference type="Pfam" id="PF23469">
    <property type="entry name" value="KH_12"/>
    <property type="match status" value="1"/>
</dbReference>
<evidence type="ECO:0000256" key="1">
    <source>
        <dbReference type="ARBA" id="ARBA00004123"/>
    </source>
</evidence>
<dbReference type="OrthoDB" id="196131at2759"/>
<evidence type="ECO:0000259" key="4">
    <source>
        <dbReference type="PROSITE" id="PS51194"/>
    </source>
</evidence>
<name>A0A6S7GL56_PARCT</name>
<sequence length="456" mass="50063">VQVGGRSVVCSDVEQHVVIIDEDDKFLKLLELLGIYQEQGSVLVFVEKQESADSLLKDLLKRSYPCLSLHGGMDQFDRDSTIADFKNNTIKLMVATSVAARGLDVKQLVLVVNFDCPNHYEDYVHRCGRTGRAGNKGTAFTFITPEQGKFSVDITKGLELSGAGVPDDLKALMEEYKEQRKAEGKGIVKNSGFSGKGFKFDEAEKNQVNEAKKMQKWALGLQDSDDEAEAADQAADQIDKDIAKAFSNKPTLKKTGIAVAPPVAPGANPPEAIKGAQKAKLNLAASIAAKINEKISSGNNLDMTQQATSQIMKGEVVSKMSGLGLAKQLAEKVNNKLNYIPAEPEKEEETTSSEDRYEDEIEINSFPQQARWKITSKDTLSQITEYSEAAVTVRGTYIAPGSQPAEGDRKIYLYIEGPSERAVQIAKSEIKRVLKEELLRQSKYHAPQPAGRYKVI</sequence>
<dbReference type="GO" id="GO:0005634">
    <property type="term" value="C:nucleus"/>
    <property type="evidence" value="ECO:0007669"/>
    <property type="project" value="UniProtKB-SubCell"/>
</dbReference>
<dbReference type="Proteomes" id="UP001152795">
    <property type="component" value="Unassembled WGS sequence"/>
</dbReference>
<keyword evidence="5" id="KW-0347">Helicase</keyword>
<evidence type="ECO:0000313" key="5">
    <source>
        <dbReference type="EMBL" id="CAB3992375.1"/>
    </source>
</evidence>
<feature type="domain" description="Helicase C-terminal" evidence="4">
    <location>
        <begin position="12"/>
        <end position="173"/>
    </location>
</feature>
<comment type="caution">
    <text evidence="5">The sequence shown here is derived from an EMBL/GenBank/DDBJ whole genome shotgun (WGS) entry which is preliminary data.</text>
</comment>
<feature type="non-terminal residue" evidence="5">
    <location>
        <position position="456"/>
    </location>
</feature>
<dbReference type="PANTHER" id="PTHR47958">
    <property type="entry name" value="ATP-DEPENDENT RNA HELICASE DBP3"/>
    <property type="match status" value="1"/>
</dbReference>
<evidence type="ECO:0000256" key="2">
    <source>
        <dbReference type="ARBA" id="ARBA00023054"/>
    </source>
</evidence>
<gene>
    <name evidence="5" type="ORF">PACLA_8A025090</name>
</gene>
<evidence type="ECO:0000313" key="6">
    <source>
        <dbReference type="Proteomes" id="UP001152795"/>
    </source>
</evidence>
<dbReference type="Pfam" id="PF00271">
    <property type="entry name" value="Helicase_C"/>
    <property type="match status" value="1"/>
</dbReference>
<dbReference type="CDD" id="cd22473">
    <property type="entry name" value="KH-I_DDX46"/>
    <property type="match status" value="1"/>
</dbReference>
<dbReference type="CDD" id="cd18787">
    <property type="entry name" value="SF2_C_DEAD"/>
    <property type="match status" value="1"/>
</dbReference>
<dbReference type="GO" id="GO:0000398">
    <property type="term" value="P:mRNA splicing, via spliceosome"/>
    <property type="evidence" value="ECO:0007669"/>
    <property type="project" value="UniProtKB-ARBA"/>
</dbReference>
<dbReference type="InterPro" id="IPR001650">
    <property type="entry name" value="Helicase_C-like"/>
</dbReference>
<keyword evidence="5" id="KW-0547">Nucleotide-binding</keyword>
<comment type="subcellular location">
    <subcellularLocation>
        <location evidence="1">Nucleus</location>
    </subcellularLocation>
</comment>
<proteinExistence type="predicted"/>
<evidence type="ECO:0000256" key="3">
    <source>
        <dbReference type="ARBA" id="ARBA00023242"/>
    </source>
</evidence>
<keyword evidence="6" id="KW-1185">Reference proteome</keyword>
<dbReference type="SMART" id="SM00490">
    <property type="entry name" value="HELICc"/>
    <property type="match status" value="1"/>
</dbReference>